<feature type="non-terminal residue" evidence="1">
    <location>
        <position position="1"/>
    </location>
</feature>
<organism evidence="1 2">
    <name type="scientific">Racocetra fulgida</name>
    <dbReference type="NCBI Taxonomy" id="60492"/>
    <lineage>
        <taxon>Eukaryota</taxon>
        <taxon>Fungi</taxon>
        <taxon>Fungi incertae sedis</taxon>
        <taxon>Mucoromycota</taxon>
        <taxon>Glomeromycotina</taxon>
        <taxon>Glomeromycetes</taxon>
        <taxon>Diversisporales</taxon>
        <taxon>Gigasporaceae</taxon>
        <taxon>Racocetra</taxon>
    </lineage>
</organism>
<evidence type="ECO:0000313" key="1">
    <source>
        <dbReference type="EMBL" id="CAG8481201.1"/>
    </source>
</evidence>
<comment type="caution">
    <text evidence="1">The sequence shown here is derived from an EMBL/GenBank/DDBJ whole genome shotgun (WGS) entry which is preliminary data.</text>
</comment>
<proteinExistence type="predicted"/>
<dbReference type="Proteomes" id="UP000789396">
    <property type="component" value="Unassembled WGS sequence"/>
</dbReference>
<reference evidence="1" key="1">
    <citation type="submission" date="2021-06" db="EMBL/GenBank/DDBJ databases">
        <authorList>
            <person name="Kallberg Y."/>
            <person name="Tangrot J."/>
            <person name="Rosling A."/>
        </authorList>
    </citation>
    <scope>NUCLEOTIDE SEQUENCE</scope>
    <source>
        <strain evidence="1">IN212</strain>
    </source>
</reference>
<accession>A0A9N8W8P3</accession>
<sequence length="63" mass="7312">MKLDKAEVVKYKKHKKGIYKPVNDSKKAELSYETTQVFNKNIEKVSTVESCDQPNREGLLRVK</sequence>
<name>A0A9N8W8P3_9GLOM</name>
<protein>
    <submittedName>
        <fullName evidence="1">9525_t:CDS:1</fullName>
    </submittedName>
</protein>
<keyword evidence="2" id="KW-1185">Reference proteome</keyword>
<evidence type="ECO:0000313" key="2">
    <source>
        <dbReference type="Proteomes" id="UP000789396"/>
    </source>
</evidence>
<gene>
    <name evidence="1" type="ORF">RFULGI_LOCUS1551</name>
</gene>
<dbReference type="AlphaFoldDB" id="A0A9N8W8P3"/>
<dbReference type="EMBL" id="CAJVPZ010000975">
    <property type="protein sequence ID" value="CAG8481201.1"/>
    <property type="molecule type" value="Genomic_DNA"/>
</dbReference>